<feature type="compositionally biased region" description="Pro residues" evidence="6">
    <location>
        <begin position="27"/>
        <end position="39"/>
    </location>
</feature>
<evidence type="ECO:0000256" key="4">
    <source>
        <dbReference type="ARBA" id="ARBA00023054"/>
    </source>
</evidence>
<organism evidence="7 8">
    <name type="scientific">Nasonia vitripennis</name>
    <name type="common">Parasitic wasp</name>
    <dbReference type="NCBI Taxonomy" id="7425"/>
    <lineage>
        <taxon>Eukaryota</taxon>
        <taxon>Metazoa</taxon>
        <taxon>Ecdysozoa</taxon>
        <taxon>Arthropoda</taxon>
        <taxon>Hexapoda</taxon>
        <taxon>Insecta</taxon>
        <taxon>Pterygota</taxon>
        <taxon>Neoptera</taxon>
        <taxon>Endopterygota</taxon>
        <taxon>Hymenoptera</taxon>
        <taxon>Apocrita</taxon>
        <taxon>Proctotrupomorpha</taxon>
        <taxon>Chalcidoidea</taxon>
        <taxon>Pteromalidae</taxon>
        <taxon>Pteromalinae</taxon>
        <taxon>Nasonia</taxon>
    </lineage>
</organism>
<feature type="region of interest" description="Disordered" evidence="6">
    <location>
        <begin position="1084"/>
        <end position="1187"/>
    </location>
</feature>
<dbReference type="GeneID" id="100679661"/>
<feature type="compositionally biased region" description="Low complexity" evidence="6">
    <location>
        <begin position="824"/>
        <end position="847"/>
    </location>
</feature>
<feature type="compositionally biased region" description="Low complexity" evidence="6">
    <location>
        <begin position="629"/>
        <end position="660"/>
    </location>
</feature>
<feature type="compositionally biased region" description="Low complexity" evidence="6">
    <location>
        <begin position="939"/>
        <end position="966"/>
    </location>
</feature>
<feature type="compositionally biased region" description="Basic and acidic residues" evidence="6">
    <location>
        <begin position="299"/>
        <end position="309"/>
    </location>
</feature>
<name>A0A7M7R2H0_NASVI</name>
<dbReference type="InParanoid" id="A0A7M7R2H0"/>
<dbReference type="EnsemblMetazoa" id="XM_032602264">
    <property type="protein sequence ID" value="XP_032458155"/>
    <property type="gene ID" value="LOC100679661"/>
</dbReference>
<dbReference type="OrthoDB" id="6433611at2759"/>
<dbReference type="RefSeq" id="XP_032458153.1">
    <property type="nucleotide sequence ID" value="XM_032602262.1"/>
</dbReference>
<dbReference type="SMR" id="A0A7M7R2H0"/>
<feature type="compositionally biased region" description="Basic and acidic residues" evidence="6">
    <location>
        <begin position="889"/>
        <end position="903"/>
    </location>
</feature>
<feature type="region of interest" description="Disordered" evidence="6">
    <location>
        <begin position="725"/>
        <end position="995"/>
    </location>
</feature>
<accession>A0A7M7R2H0</accession>
<feature type="compositionally biased region" description="Low complexity" evidence="6">
    <location>
        <begin position="150"/>
        <end position="164"/>
    </location>
</feature>
<evidence type="ECO:0000313" key="8">
    <source>
        <dbReference type="Proteomes" id="UP000002358"/>
    </source>
</evidence>
<evidence type="ECO:0000256" key="6">
    <source>
        <dbReference type="SAM" id="MobiDB-lite"/>
    </source>
</evidence>
<dbReference type="GO" id="GO:0000226">
    <property type="term" value="P:microtubule cytoskeleton organization"/>
    <property type="evidence" value="ECO:0007669"/>
    <property type="project" value="InterPro"/>
</dbReference>
<feature type="compositionally biased region" description="Polar residues" evidence="6">
    <location>
        <begin position="794"/>
        <end position="809"/>
    </location>
</feature>
<dbReference type="GO" id="GO:0015630">
    <property type="term" value="C:microtubule cytoskeleton"/>
    <property type="evidence" value="ECO:0007669"/>
    <property type="project" value="InterPro"/>
</dbReference>
<evidence type="ECO:0000313" key="7">
    <source>
        <dbReference type="EnsemblMetazoa" id="XP_032458154"/>
    </source>
</evidence>
<feature type="compositionally biased region" description="Basic and acidic residues" evidence="6">
    <location>
        <begin position="227"/>
        <end position="236"/>
    </location>
</feature>
<dbReference type="EnsemblMetazoa" id="XM_032602266">
    <property type="protein sequence ID" value="XP_032458157"/>
    <property type="gene ID" value="LOC100679661"/>
</dbReference>
<dbReference type="InterPro" id="IPR051483">
    <property type="entry name" value="MAP7_domain-containing"/>
</dbReference>
<feature type="compositionally biased region" description="Basic and acidic residues" evidence="6">
    <location>
        <begin position="464"/>
        <end position="474"/>
    </location>
</feature>
<feature type="region of interest" description="Disordered" evidence="6">
    <location>
        <begin position="16"/>
        <end position="269"/>
    </location>
</feature>
<feature type="compositionally biased region" description="Low complexity" evidence="6">
    <location>
        <begin position="201"/>
        <end position="214"/>
    </location>
</feature>
<evidence type="ECO:0000256" key="5">
    <source>
        <dbReference type="ARBA" id="ARBA00023212"/>
    </source>
</evidence>
<dbReference type="EnsemblMetazoa" id="XM_032602263">
    <property type="protein sequence ID" value="XP_032458154"/>
    <property type="gene ID" value="LOC100679661"/>
</dbReference>
<dbReference type="EnsemblMetazoa" id="XM_032602265">
    <property type="protein sequence ID" value="XP_032458156"/>
    <property type="gene ID" value="LOC100679661"/>
</dbReference>
<dbReference type="PANTHER" id="PTHR15073">
    <property type="entry name" value="MICROTUBULE-ASSOCIATED PROTEIN"/>
    <property type="match status" value="1"/>
</dbReference>
<dbReference type="RefSeq" id="XP_032458155.1">
    <property type="nucleotide sequence ID" value="XM_032602264.1"/>
</dbReference>
<feature type="compositionally biased region" description="Basic residues" evidence="6">
    <location>
        <begin position="47"/>
        <end position="69"/>
    </location>
</feature>
<evidence type="ECO:0000256" key="3">
    <source>
        <dbReference type="ARBA" id="ARBA00022490"/>
    </source>
</evidence>
<feature type="compositionally biased region" description="Basic and acidic residues" evidence="6">
    <location>
        <begin position="967"/>
        <end position="981"/>
    </location>
</feature>
<evidence type="ECO:0000256" key="1">
    <source>
        <dbReference type="ARBA" id="ARBA00004245"/>
    </source>
</evidence>
<feature type="compositionally biased region" description="Basic and acidic residues" evidence="6">
    <location>
        <begin position="919"/>
        <end position="937"/>
    </location>
</feature>
<feature type="compositionally biased region" description="Polar residues" evidence="6">
    <location>
        <begin position="587"/>
        <end position="617"/>
    </location>
</feature>
<dbReference type="RefSeq" id="XP_032458156.1">
    <property type="nucleotide sequence ID" value="XM_032602265.1"/>
</dbReference>
<comment type="similarity">
    <text evidence="2">Belongs to the MAP7 family.</text>
</comment>
<sequence>MFSELCRETLRKAAVCYSSGRSSASPSPSPPSSPPPSPSKEPATSSRSHHHHHHHHQPHHQQHHHHHHHSSEATIETRDVGCSSRAQSAGDHHQQDAAGGSHFSRRSTSPPEIREKRAATPTNVSSGRRTSGLESRDGRRAPYAVTVDYSSSSARESSSQQQYHSHQHHHQQYHQHHQHHYQCHRRGRSASPEMLRSFSYEEQSSQQHSPGSSPEPDDNSSTSGDEGEYHLCDPDPMRITNSSACPGAANDENGQRSSSAHNRHSLTKEQTMHWFAQIGSDEDADLRRRSSQFDEDSLDGDHPYEHQGRESTGGGASAKDLDRAKLVRDRQNEERQRKLEELRQQALAAQKFREQREEERRKRIEELRTKDYDRRSQVEERKRLIWEAERERREAILRKNQEREARIEAKRKNERSHIVFAFGSSTPRMLEPADTGGATFWGTRRATSTTNVMMFSAAQPLTRRSSERELDGSKKRATSAGGLDRKPGEDMRMSSSMYEVFNWNCTPDPPLTPAKNKRASLSLPPTTDIFSIDDMSMIDRPMIQRGASGDDNDGTTLGTPGSVAAGCVTRYANRRRTDLMPTIPSPRESSNGPIASGRLSSAKSFTRSPGRTYSMSRLDQLAQPRRRTPSAAAAPSAAESLAASSMSRSMSHLAHAASAAKGTPQQAGQLKRGDNSRSMGNLPGSSAIGGGGGGLAHHLMLPRPTRAERLRRKAREHQNYNQATNAASQHLQANGSQQTGIRSGEATPNSPSRPHSSMSQQSGTSSVASSSVNLRPRTGTPRRPRPASIAGTGVSVSSSVERNNTTNDTKAQKDSKPPLPKVHSSSTPKKPSATSTPTSAKSASASTAERKSSAPGTTRSARASPRVTPRATPLQSPGVEHPPVLQLDPKQKSEEKEVLDEKPQQVSQESRVTEPVQVEAKKEEKPEELVAPVKEEVVEVAPQAVLPPVQQPQQQQEQQQQAPAPVVEKKEEPKVEKKSPEPEAPASGDLEEVCDMTASMIQKIRITTEEEAKAALAERRRLAREQAEREAELERQRLEEEARLEAERLRAEEEEQRRLEEETLRLAQEAREAEEQRLKAAIEEAKKREEEDRKRREEEARQKLEKEEAERKAREEAEKQRLEMVERLKKEEEERNARRKRVEAIMSRTRAKNQASNAQKGEGNDGEKSKEDSPSEENKPGPGDKAAQDLMTASLISEATQQLISNEQRAHHTDSNNLLMDELPSNNGLLRNGGHANGIADSSAKPQQQLLDNEAEELNGHHNNTNHGNGIDGQTIALDNATVKQNNVTNNLLDLSEFDTLSNSNSGPILLMQPSGVVEDSLNSNLNPTAIPFTPSFGMSNQANTNPFQDAFTNNKQDNQVPDLLS</sequence>
<feature type="compositionally biased region" description="Polar residues" evidence="6">
    <location>
        <begin position="725"/>
        <end position="755"/>
    </location>
</feature>
<feature type="region of interest" description="Disordered" evidence="6">
    <location>
        <begin position="544"/>
        <end position="563"/>
    </location>
</feature>
<feature type="compositionally biased region" description="Basic and acidic residues" evidence="6">
    <location>
        <begin position="1162"/>
        <end position="1179"/>
    </location>
</feature>
<feature type="compositionally biased region" description="Basic residues" evidence="6">
    <location>
        <begin position="165"/>
        <end position="188"/>
    </location>
</feature>
<dbReference type="InterPro" id="IPR008604">
    <property type="entry name" value="MAP7_fam"/>
</dbReference>
<dbReference type="PANTHER" id="PTHR15073:SF1">
    <property type="entry name" value="RETICULOCYTE-BINDING PROTEIN HOMOLOG 2A"/>
    <property type="match status" value="1"/>
</dbReference>
<feature type="compositionally biased region" description="Polar residues" evidence="6">
    <location>
        <begin position="120"/>
        <end position="133"/>
    </location>
</feature>
<feature type="region of interest" description="Disordered" evidence="6">
    <location>
        <begin position="1217"/>
        <end position="1243"/>
    </location>
</feature>
<evidence type="ECO:0000256" key="2">
    <source>
        <dbReference type="ARBA" id="ARBA00007525"/>
    </source>
</evidence>
<protein>
    <recommendedName>
        <fullName evidence="9">Ensconsin</fullName>
    </recommendedName>
</protein>
<feature type="region of interest" description="Disordered" evidence="6">
    <location>
        <begin position="1015"/>
        <end position="1041"/>
    </location>
</feature>
<keyword evidence="8" id="KW-1185">Reference proteome</keyword>
<dbReference type="FunCoup" id="A0A7M7R2H0">
    <property type="interactions" value="7"/>
</dbReference>
<feature type="region of interest" description="Disordered" evidence="6">
    <location>
        <begin position="575"/>
        <end position="699"/>
    </location>
</feature>
<reference evidence="7" key="1">
    <citation type="submission" date="2021-01" db="UniProtKB">
        <authorList>
            <consortium name="EnsemblMetazoa"/>
        </authorList>
    </citation>
    <scope>IDENTIFICATION</scope>
</reference>
<feature type="compositionally biased region" description="Low complexity" evidence="6">
    <location>
        <begin position="756"/>
        <end position="779"/>
    </location>
</feature>
<proteinExistence type="inferred from homology"/>
<evidence type="ECO:0008006" key="9">
    <source>
        <dbReference type="Google" id="ProtNLM"/>
    </source>
</evidence>
<keyword evidence="5" id="KW-0206">Cytoskeleton</keyword>
<feature type="region of interest" description="Disordered" evidence="6">
    <location>
        <begin position="283"/>
        <end position="339"/>
    </location>
</feature>
<feature type="compositionally biased region" description="Basic and acidic residues" evidence="6">
    <location>
        <begin position="1084"/>
        <end position="1136"/>
    </location>
</feature>
<dbReference type="Proteomes" id="UP000002358">
    <property type="component" value="Chromosome 1"/>
</dbReference>
<dbReference type="EnsemblMetazoa" id="XM_032602262">
    <property type="protein sequence ID" value="XP_032458153"/>
    <property type="gene ID" value="LOC100679661"/>
</dbReference>
<feature type="region of interest" description="Disordered" evidence="6">
    <location>
        <begin position="460"/>
        <end position="490"/>
    </location>
</feature>
<dbReference type="RefSeq" id="XP_032458157.1">
    <property type="nucleotide sequence ID" value="XM_032602266.1"/>
</dbReference>
<keyword evidence="4" id="KW-0175">Coiled coil</keyword>
<comment type="subcellular location">
    <subcellularLocation>
        <location evidence="1">Cytoplasm</location>
        <location evidence="1">Cytoskeleton</location>
    </subcellularLocation>
</comment>
<feature type="compositionally biased region" description="Basic and acidic residues" evidence="6">
    <location>
        <begin position="319"/>
        <end position="339"/>
    </location>
</feature>
<dbReference type="RefSeq" id="XP_032458154.1">
    <property type="nucleotide sequence ID" value="XM_032602263.1"/>
</dbReference>
<dbReference type="Pfam" id="PF05672">
    <property type="entry name" value="MAP7"/>
    <property type="match status" value="1"/>
</dbReference>
<keyword evidence="3" id="KW-0963">Cytoplasm</keyword>